<evidence type="ECO:0000313" key="5">
    <source>
        <dbReference type="Proteomes" id="UP000675880"/>
    </source>
</evidence>
<protein>
    <submittedName>
        <fullName evidence="4">2,3-dehydroadipyl-CoA hydratase</fullName>
    </submittedName>
</protein>
<keyword evidence="5" id="KW-1185">Reference proteome</keyword>
<sequence>MTTTTDSMLSCSVDGAVATLVINRPPANALTPDLLTELSRAFGHCAEDDAVKAVVLTGTGRFFIAGADIRLLASIASAQEGEAIAQQGQAILNRIEALEKPVIAAINGVCLGGGLELAMCCHIRLAAEGSRLGQPEINLGIMPGFGGTQRLPRIVGQSKARELILTGDPISAQEAKSLGLVSHVLPPEDLLRHAQGMARNMASKGLAALRASLRAIRGGHELTLQEGLALEARLFGGLCETEDKREGVAAFLEKRQPHFVDR</sequence>
<dbReference type="Gene3D" id="1.10.12.10">
    <property type="entry name" value="Lyase 2-enoyl-coa Hydratase, Chain A, domain 2"/>
    <property type="match status" value="1"/>
</dbReference>
<reference evidence="4 5" key="1">
    <citation type="submission" date="2021-02" db="EMBL/GenBank/DDBJ databases">
        <authorList>
            <person name="Han P."/>
        </authorList>
    </citation>
    <scope>NUCLEOTIDE SEQUENCE [LARGE SCALE GENOMIC DNA]</scope>
    <source>
        <strain evidence="4">Candidatus Nitrospira sp. ZN2</strain>
    </source>
</reference>
<dbReference type="CDD" id="cd06558">
    <property type="entry name" value="crotonase-like"/>
    <property type="match status" value="1"/>
</dbReference>
<comment type="caution">
    <text evidence="4">The sequence shown here is derived from an EMBL/GenBank/DDBJ whole genome shotgun (WGS) entry which is preliminary data.</text>
</comment>
<dbReference type="InterPro" id="IPR029045">
    <property type="entry name" value="ClpP/crotonase-like_dom_sf"/>
</dbReference>
<dbReference type="EMBL" id="CAJNBJ010000002">
    <property type="protein sequence ID" value="CAE6730268.1"/>
    <property type="molecule type" value="Genomic_DNA"/>
</dbReference>
<evidence type="ECO:0000256" key="1">
    <source>
        <dbReference type="ARBA" id="ARBA00005254"/>
    </source>
</evidence>
<dbReference type="InterPro" id="IPR001753">
    <property type="entry name" value="Enoyl-CoA_hydra/iso"/>
</dbReference>
<dbReference type="Pfam" id="PF00378">
    <property type="entry name" value="ECH_1"/>
    <property type="match status" value="1"/>
</dbReference>
<evidence type="ECO:0000256" key="3">
    <source>
        <dbReference type="RuleBase" id="RU003707"/>
    </source>
</evidence>
<evidence type="ECO:0000313" key="4">
    <source>
        <dbReference type="EMBL" id="CAE6730268.1"/>
    </source>
</evidence>
<dbReference type="InterPro" id="IPR018376">
    <property type="entry name" value="Enoyl-CoA_hyd/isom_CS"/>
</dbReference>
<dbReference type="SUPFAM" id="SSF52096">
    <property type="entry name" value="ClpP/crotonase"/>
    <property type="match status" value="1"/>
</dbReference>
<dbReference type="PROSITE" id="PS00166">
    <property type="entry name" value="ENOYL_COA_HYDRATASE"/>
    <property type="match status" value="1"/>
</dbReference>
<dbReference type="PANTHER" id="PTHR11941">
    <property type="entry name" value="ENOYL-COA HYDRATASE-RELATED"/>
    <property type="match status" value="1"/>
</dbReference>
<dbReference type="Gene3D" id="3.90.226.10">
    <property type="entry name" value="2-enoyl-CoA Hydratase, Chain A, domain 1"/>
    <property type="match status" value="1"/>
</dbReference>
<comment type="similarity">
    <text evidence="1 3">Belongs to the enoyl-CoA hydratase/isomerase family.</text>
</comment>
<name>A0ABM8R328_9BACT</name>
<dbReference type="InterPro" id="IPR014748">
    <property type="entry name" value="Enoyl-CoA_hydra_C"/>
</dbReference>
<keyword evidence="2" id="KW-0456">Lyase</keyword>
<accession>A0ABM8R328</accession>
<dbReference type="RefSeq" id="WP_213041676.1">
    <property type="nucleotide sequence ID" value="NZ_CAJNBJ010000002.1"/>
</dbReference>
<dbReference type="PANTHER" id="PTHR11941:SF175">
    <property type="entry name" value="ENOYL-COA HYDRATASE-RELATED"/>
    <property type="match status" value="1"/>
</dbReference>
<dbReference type="NCBIfam" id="NF005803">
    <property type="entry name" value="PRK07658.1"/>
    <property type="match status" value="1"/>
</dbReference>
<gene>
    <name evidence="4" type="primary">paaF</name>
    <name evidence="4" type="ORF">NSPZN2_100327</name>
</gene>
<organism evidence="4 5">
    <name type="scientific">Nitrospira defluvii</name>
    <dbReference type="NCBI Taxonomy" id="330214"/>
    <lineage>
        <taxon>Bacteria</taxon>
        <taxon>Pseudomonadati</taxon>
        <taxon>Nitrospirota</taxon>
        <taxon>Nitrospiria</taxon>
        <taxon>Nitrospirales</taxon>
        <taxon>Nitrospiraceae</taxon>
        <taxon>Nitrospira</taxon>
    </lineage>
</organism>
<proteinExistence type="inferred from homology"/>
<dbReference type="Proteomes" id="UP000675880">
    <property type="component" value="Unassembled WGS sequence"/>
</dbReference>
<evidence type="ECO:0000256" key="2">
    <source>
        <dbReference type="ARBA" id="ARBA00023239"/>
    </source>
</evidence>